<evidence type="ECO:0000313" key="4">
    <source>
        <dbReference type="Proteomes" id="UP000799436"/>
    </source>
</evidence>
<keyword evidence="2" id="KW-0812">Transmembrane</keyword>
<feature type="compositionally biased region" description="Polar residues" evidence="1">
    <location>
        <begin position="793"/>
        <end position="802"/>
    </location>
</feature>
<keyword evidence="4" id="KW-1185">Reference proteome</keyword>
<keyword evidence="2" id="KW-1133">Transmembrane helix</keyword>
<feature type="compositionally biased region" description="Polar residues" evidence="1">
    <location>
        <begin position="575"/>
        <end position="600"/>
    </location>
</feature>
<feature type="compositionally biased region" description="Polar residues" evidence="1">
    <location>
        <begin position="620"/>
        <end position="637"/>
    </location>
</feature>
<gene>
    <name evidence="3" type="ORF">EJ03DRAFT_51207</name>
</gene>
<sequence>MSRLEAAIFAVVTALAQKESGITTINTPLPTTSTASATASASSQPSTITSRRIASTTSDPLLGLAESLLSGYQSASLRPIPSEIVLDSSTFTVSSGYILTPPPITSSTPASISASTTKLGATLSHSSLASTPTKVASSHTSDMEAAIVIGVAIGGLALAVLLLVVFGVRRRKRNTGTYLRNRPTTRSTNNDAEMWQAFKHDGTAMTSPATPGPFKDEWSDGCSSTRNQGTLSEVSVREQLLSPSTPLSSAHLPIRRPDPTFSPTGSEEAHVSTPQGAEMDRLNPHHELDSRPLPPLPIEGTQSPQELQGDAFFPSELSPYGKSAGEKAAQLDRQLQVHRPLSWTSLMRPQRFSTPSTPKRQHPGALDAVSPLALMGFGGGNRRDLPLRPFAHQPQSTQPLPEPELSWEQNGSPSLGLARKASRHAPKLNTTRLQRSVAFEQVQQRALARHPSQRTLSSFQSGQTIRIVDPSELAPEMMSLSPSGPLLSQARYEPPPPQKARRASREWGLHRAQPGQHSGEGDEEQRNSRRASGPMLLPTRYEPPTPSTPSKSRQPCELDSPDFTSSHASAKASDANCNQAELSSPLSNLSHPTDMGNQGTAMGATVPAVKSTKSVDPENHTQSQIKPQQASPNQCAAPSNPDFFEQQTTPTYRTRNVDRKPVSSIASFESVEIRTYQASLPPWTQPFAPTLHAIPDGQDTSSMAVASRSHPLGSLRSYSARNVHYPSWSEISEFDFTGDGSSPVRFLRPQRSFGQIVSSKVREIEERVELLGSLPAGHVSGSLHSGSRPGTPRSMNSPGHAV</sequence>
<keyword evidence="2" id="KW-0472">Membrane</keyword>
<dbReference type="OrthoDB" id="3883986at2759"/>
<reference evidence="3" key="1">
    <citation type="journal article" date="2020" name="Stud. Mycol.">
        <title>101 Dothideomycetes genomes: a test case for predicting lifestyles and emergence of pathogens.</title>
        <authorList>
            <person name="Haridas S."/>
            <person name="Albert R."/>
            <person name="Binder M."/>
            <person name="Bloem J."/>
            <person name="Labutti K."/>
            <person name="Salamov A."/>
            <person name="Andreopoulos B."/>
            <person name="Baker S."/>
            <person name="Barry K."/>
            <person name="Bills G."/>
            <person name="Bluhm B."/>
            <person name="Cannon C."/>
            <person name="Castanera R."/>
            <person name="Culley D."/>
            <person name="Daum C."/>
            <person name="Ezra D."/>
            <person name="Gonzalez J."/>
            <person name="Henrissat B."/>
            <person name="Kuo A."/>
            <person name="Liang C."/>
            <person name="Lipzen A."/>
            <person name="Lutzoni F."/>
            <person name="Magnuson J."/>
            <person name="Mondo S."/>
            <person name="Nolan M."/>
            <person name="Ohm R."/>
            <person name="Pangilinan J."/>
            <person name="Park H.-J."/>
            <person name="Ramirez L."/>
            <person name="Alfaro M."/>
            <person name="Sun H."/>
            <person name="Tritt A."/>
            <person name="Yoshinaga Y."/>
            <person name="Zwiers L.-H."/>
            <person name="Turgeon B."/>
            <person name="Goodwin S."/>
            <person name="Spatafora J."/>
            <person name="Crous P."/>
            <person name="Grigoriev I."/>
        </authorList>
    </citation>
    <scope>NUCLEOTIDE SEQUENCE</scope>
    <source>
        <strain evidence="3">CBS 116005</strain>
    </source>
</reference>
<feature type="region of interest" description="Disordered" evidence="1">
    <location>
        <begin position="444"/>
        <end position="463"/>
    </location>
</feature>
<feature type="region of interest" description="Disordered" evidence="1">
    <location>
        <begin position="475"/>
        <end position="656"/>
    </location>
</feature>
<feature type="transmembrane region" description="Helical" evidence="2">
    <location>
        <begin position="145"/>
        <end position="168"/>
    </location>
</feature>
<name>A0A6G1LEA9_9PEZI</name>
<feature type="region of interest" description="Disordered" evidence="1">
    <location>
        <begin position="202"/>
        <end position="295"/>
    </location>
</feature>
<protein>
    <submittedName>
        <fullName evidence="3">Uncharacterized protein</fullName>
    </submittedName>
</protein>
<organism evidence="3 4">
    <name type="scientific">Teratosphaeria nubilosa</name>
    <dbReference type="NCBI Taxonomy" id="161662"/>
    <lineage>
        <taxon>Eukaryota</taxon>
        <taxon>Fungi</taxon>
        <taxon>Dikarya</taxon>
        <taxon>Ascomycota</taxon>
        <taxon>Pezizomycotina</taxon>
        <taxon>Dothideomycetes</taxon>
        <taxon>Dothideomycetidae</taxon>
        <taxon>Mycosphaerellales</taxon>
        <taxon>Teratosphaeriaceae</taxon>
        <taxon>Teratosphaeria</taxon>
    </lineage>
</organism>
<feature type="region of interest" description="Disordered" evidence="1">
    <location>
        <begin position="25"/>
        <end position="52"/>
    </location>
</feature>
<feature type="region of interest" description="Disordered" evidence="1">
    <location>
        <begin position="775"/>
        <end position="802"/>
    </location>
</feature>
<proteinExistence type="predicted"/>
<feature type="compositionally biased region" description="Polar residues" evidence="1">
    <location>
        <begin position="221"/>
        <end position="233"/>
    </location>
</feature>
<feature type="compositionally biased region" description="Polar residues" evidence="1">
    <location>
        <begin position="645"/>
        <end position="654"/>
    </location>
</feature>
<feature type="compositionally biased region" description="Low complexity" evidence="1">
    <location>
        <begin position="479"/>
        <end position="488"/>
    </location>
</feature>
<evidence type="ECO:0000313" key="3">
    <source>
        <dbReference type="EMBL" id="KAF2770960.1"/>
    </source>
</evidence>
<feature type="compositionally biased region" description="Basic and acidic residues" evidence="1">
    <location>
        <begin position="278"/>
        <end position="290"/>
    </location>
</feature>
<dbReference type="AlphaFoldDB" id="A0A6G1LEA9"/>
<dbReference type="EMBL" id="ML995822">
    <property type="protein sequence ID" value="KAF2770960.1"/>
    <property type="molecule type" value="Genomic_DNA"/>
</dbReference>
<evidence type="ECO:0000256" key="2">
    <source>
        <dbReference type="SAM" id="Phobius"/>
    </source>
</evidence>
<evidence type="ECO:0000256" key="1">
    <source>
        <dbReference type="SAM" id="MobiDB-lite"/>
    </source>
</evidence>
<feature type="region of interest" description="Disordered" evidence="1">
    <location>
        <begin position="380"/>
        <end position="416"/>
    </location>
</feature>
<dbReference type="Proteomes" id="UP000799436">
    <property type="component" value="Unassembled WGS sequence"/>
</dbReference>
<feature type="compositionally biased region" description="Polar residues" evidence="1">
    <location>
        <begin position="453"/>
        <end position="463"/>
    </location>
</feature>
<accession>A0A6G1LEA9</accession>